<dbReference type="PANTHER" id="PTHR28027">
    <property type="entry name" value="TRANSCRIPTIONAL REGULATOR MIT1"/>
    <property type="match status" value="1"/>
</dbReference>
<protein>
    <recommendedName>
        <fullName evidence="3">Gti1/Pac2 family-domain-containing protein</fullName>
    </recommendedName>
</protein>
<dbReference type="Pfam" id="PF09729">
    <property type="entry name" value="Gti1_Pac2"/>
    <property type="match status" value="1"/>
</dbReference>
<sequence>MSTSQPAAPAAASAWTEPPWSGWIETTGDALLILEAARRGLIPRVTRRLVDSERKMITSGSVFVFDEDESGIKRWTDGFFWSPSRILGNFLLYRETDKRGAGHRGARSDHIHAGASDEYNADGSRVDGQTLSRPKGESSDMGINRHRERTLMGSLTNSYKFKPEGLMKKTFSLTIGGVAQHLISYYKIEDVENGRLRCPSSLPELACLDISPEYLDKEHFRNPPKVEVGPDGLPRYRGEADIEEESADLSAAPLSSGIPLLKSVNDVPGSKRSKRFDPYGASGSTLRPVSCTLLPDCPVPAAPTYVPPGIPGAHRLGVSAKSVPADIAAATAATPATPAAAAVCRCVPRPIWRSGFAAGSPALAVAAAAAAGVSVLLPAPAPARLPRLSAEWSRVVVWIRAASRRWAGGVGGARG</sequence>
<dbReference type="AlphaFoldDB" id="A0A166PAR6"/>
<organism evidence="2">
    <name type="scientific">Athelia psychrophila</name>
    <dbReference type="NCBI Taxonomy" id="1759441"/>
    <lineage>
        <taxon>Eukaryota</taxon>
        <taxon>Fungi</taxon>
        <taxon>Dikarya</taxon>
        <taxon>Basidiomycota</taxon>
        <taxon>Agaricomycotina</taxon>
        <taxon>Agaricomycetes</taxon>
        <taxon>Agaricomycetidae</taxon>
        <taxon>Atheliales</taxon>
        <taxon>Atheliaceae</taxon>
        <taxon>Athelia</taxon>
    </lineage>
</organism>
<feature type="region of interest" description="Disordered" evidence="1">
    <location>
        <begin position="101"/>
        <end position="141"/>
    </location>
</feature>
<name>A0A166PAR6_9AGAM</name>
<evidence type="ECO:0000313" key="2">
    <source>
        <dbReference type="EMBL" id="KZP25904.1"/>
    </source>
</evidence>
<reference evidence="2" key="1">
    <citation type="journal article" date="2016" name="Mol. Biol. Evol.">
        <title>Comparative Genomics of Early-Diverging Mushroom-Forming Fungi Provides Insights into the Origins of Lignocellulose Decay Capabilities.</title>
        <authorList>
            <person name="Nagy L.G."/>
            <person name="Riley R."/>
            <person name="Tritt A."/>
            <person name="Adam C."/>
            <person name="Daum C."/>
            <person name="Floudas D."/>
            <person name="Sun H."/>
            <person name="Yadav J.S."/>
            <person name="Pangilinan J."/>
            <person name="Larsson K.H."/>
            <person name="Matsuura K."/>
            <person name="Barry K."/>
            <person name="Labutti K."/>
            <person name="Kuo R."/>
            <person name="Ohm R.A."/>
            <person name="Bhattacharya S.S."/>
            <person name="Shirouzu T."/>
            <person name="Yoshinaga Y."/>
            <person name="Martin F.M."/>
            <person name="Grigoriev I.V."/>
            <person name="Hibbett D.S."/>
        </authorList>
    </citation>
    <scope>NUCLEOTIDE SEQUENCE [LARGE SCALE GENOMIC DNA]</scope>
    <source>
        <strain evidence="2">CBS 109695</strain>
    </source>
</reference>
<feature type="compositionally biased region" description="Basic and acidic residues" evidence="1">
    <location>
        <begin position="101"/>
        <end position="112"/>
    </location>
</feature>
<dbReference type="GO" id="GO:0003677">
    <property type="term" value="F:DNA binding"/>
    <property type="evidence" value="ECO:0007669"/>
    <property type="project" value="TreeGrafter"/>
</dbReference>
<evidence type="ECO:0008006" key="3">
    <source>
        <dbReference type="Google" id="ProtNLM"/>
    </source>
</evidence>
<dbReference type="EMBL" id="KV417518">
    <property type="protein sequence ID" value="KZP25904.1"/>
    <property type="molecule type" value="Genomic_DNA"/>
</dbReference>
<evidence type="ECO:0000256" key="1">
    <source>
        <dbReference type="SAM" id="MobiDB-lite"/>
    </source>
</evidence>
<dbReference type="PANTHER" id="PTHR28027:SF2">
    <property type="entry name" value="TRANSCRIPTIONAL REGULATOR MIT1"/>
    <property type="match status" value="1"/>
</dbReference>
<accession>A0A166PAR6</accession>
<dbReference type="InterPro" id="IPR018608">
    <property type="entry name" value="Gti1/Pac2"/>
</dbReference>
<dbReference type="OrthoDB" id="5572844at2759"/>
<proteinExistence type="predicted"/>
<gene>
    <name evidence="2" type="ORF">FIBSPDRAFT_1041242</name>
</gene>